<reference evidence="2" key="1">
    <citation type="journal article" date="2016" name="Nat. Biotechnol.">
        <title>Sequencing wild and cultivated cassava and related species reveals extensive interspecific hybridization and genetic diversity.</title>
        <authorList>
            <person name="Bredeson J.V."/>
            <person name="Lyons J.B."/>
            <person name="Prochnik S.E."/>
            <person name="Wu G.A."/>
            <person name="Ha C.M."/>
            <person name="Edsinger-Gonzales E."/>
            <person name="Grimwood J."/>
            <person name="Schmutz J."/>
            <person name="Rabbi I.Y."/>
            <person name="Egesi C."/>
            <person name="Nauluvula P."/>
            <person name="Lebot V."/>
            <person name="Ndunguru J."/>
            <person name="Mkamilo G."/>
            <person name="Bart R.S."/>
            <person name="Setter T.L."/>
            <person name="Gleadow R.M."/>
            <person name="Kulakow P."/>
            <person name="Ferguson M.E."/>
            <person name="Rounsley S."/>
            <person name="Rokhsar D.S."/>
        </authorList>
    </citation>
    <scope>NUCLEOTIDE SEQUENCE [LARGE SCALE GENOMIC DNA]</scope>
    <source>
        <strain evidence="2">cv. AM560-2</strain>
    </source>
</reference>
<dbReference type="EMBL" id="CM004391">
    <property type="protein sequence ID" value="KAG8653836.1"/>
    <property type="molecule type" value="Genomic_DNA"/>
</dbReference>
<name>A0ACB7HNU9_MANES</name>
<dbReference type="Proteomes" id="UP000091857">
    <property type="component" value="Chromosome 5"/>
</dbReference>
<evidence type="ECO:0000313" key="1">
    <source>
        <dbReference type="EMBL" id="KAG8653836.1"/>
    </source>
</evidence>
<gene>
    <name evidence="1" type="ORF">MANES_05G071301v8</name>
</gene>
<protein>
    <submittedName>
        <fullName evidence="1">Uncharacterized protein</fullName>
    </submittedName>
</protein>
<accession>A0ACB7HNU9</accession>
<organism evidence="1 2">
    <name type="scientific">Manihot esculenta</name>
    <name type="common">Cassava</name>
    <name type="synonym">Jatropha manihot</name>
    <dbReference type="NCBI Taxonomy" id="3983"/>
    <lineage>
        <taxon>Eukaryota</taxon>
        <taxon>Viridiplantae</taxon>
        <taxon>Streptophyta</taxon>
        <taxon>Embryophyta</taxon>
        <taxon>Tracheophyta</taxon>
        <taxon>Spermatophyta</taxon>
        <taxon>Magnoliopsida</taxon>
        <taxon>eudicotyledons</taxon>
        <taxon>Gunneridae</taxon>
        <taxon>Pentapetalae</taxon>
        <taxon>rosids</taxon>
        <taxon>fabids</taxon>
        <taxon>Malpighiales</taxon>
        <taxon>Euphorbiaceae</taxon>
        <taxon>Crotonoideae</taxon>
        <taxon>Manihoteae</taxon>
        <taxon>Manihot</taxon>
    </lineage>
</organism>
<proteinExistence type="predicted"/>
<comment type="caution">
    <text evidence="1">The sequence shown here is derived from an EMBL/GenBank/DDBJ whole genome shotgun (WGS) entry which is preliminary data.</text>
</comment>
<keyword evidence="2" id="KW-1185">Reference proteome</keyword>
<sequence length="172" mass="19688">MDACFQAVACSYLRLFLSYENNQINKLLMTSNESFFKFTASLFLAYLDPSTPNGLDPDQAAVLASCQDLLLCRRKLSFEHFYYICNPFVGKWNELSPRPSHDENTRLCFICKGRGSKFTYTVIRFLCSGDSVISAELAVETYSSGIDTWRKKMVSPRLGRFRWPILNCNAKL</sequence>
<evidence type="ECO:0000313" key="2">
    <source>
        <dbReference type="Proteomes" id="UP000091857"/>
    </source>
</evidence>